<name>A0ACC0D7E1_9PEZI</name>
<evidence type="ECO:0000313" key="1">
    <source>
        <dbReference type="EMBL" id="KAI6088556.1"/>
    </source>
</evidence>
<reference evidence="1 2" key="1">
    <citation type="journal article" date="2022" name="New Phytol.">
        <title>Ecological generalism drives hyperdiversity of secondary metabolite gene clusters in xylarialean endophytes.</title>
        <authorList>
            <person name="Franco M.E.E."/>
            <person name="Wisecaver J.H."/>
            <person name="Arnold A.E."/>
            <person name="Ju Y.M."/>
            <person name="Slot J.C."/>
            <person name="Ahrendt S."/>
            <person name="Moore L.P."/>
            <person name="Eastman K.E."/>
            <person name="Scott K."/>
            <person name="Konkel Z."/>
            <person name="Mondo S.J."/>
            <person name="Kuo A."/>
            <person name="Hayes R.D."/>
            <person name="Haridas S."/>
            <person name="Andreopoulos B."/>
            <person name="Riley R."/>
            <person name="LaButti K."/>
            <person name="Pangilinan J."/>
            <person name="Lipzen A."/>
            <person name="Amirebrahimi M."/>
            <person name="Yan J."/>
            <person name="Adam C."/>
            <person name="Keymanesh K."/>
            <person name="Ng V."/>
            <person name="Louie K."/>
            <person name="Northen T."/>
            <person name="Drula E."/>
            <person name="Henrissat B."/>
            <person name="Hsieh H.M."/>
            <person name="Youens-Clark K."/>
            <person name="Lutzoni F."/>
            <person name="Miadlikowska J."/>
            <person name="Eastwood D.C."/>
            <person name="Hamelin R.C."/>
            <person name="Grigoriev I.V."/>
            <person name="U'Ren J.M."/>
        </authorList>
    </citation>
    <scope>NUCLEOTIDE SEQUENCE [LARGE SCALE GENOMIC DNA]</scope>
    <source>
        <strain evidence="1 2">ER1909</strain>
    </source>
</reference>
<gene>
    <name evidence="1" type="ORF">F4821DRAFT_84754</name>
</gene>
<dbReference type="Proteomes" id="UP001497680">
    <property type="component" value="Unassembled WGS sequence"/>
</dbReference>
<organism evidence="1 2">
    <name type="scientific">Hypoxylon rubiginosum</name>
    <dbReference type="NCBI Taxonomy" id="110542"/>
    <lineage>
        <taxon>Eukaryota</taxon>
        <taxon>Fungi</taxon>
        <taxon>Dikarya</taxon>
        <taxon>Ascomycota</taxon>
        <taxon>Pezizomycotina</taxon>
        <taxon>Sordariomycetes</taxon>
        <taxon>Xylariomycetidae</taxon>
        <taxon>Xylariales</taxon>
        <taxon>Hypoxylaceae</taxon>
        <taxon>Hypoxylon</taxon>
    </lineage>
</organism>
<evidence type="ECO:0000313" key="2">
    <source>
        <dbReference type="Proteomes" id="UP001497680"/>
    </source>
</evidence>
<keyword evidence="2" id="KW-1185">Reference proteome</keyword>
<sequence>MVLTSVSNVKADGIDVFYRHAGPKDAPVILLLHGFPSSSFMFRNLIPLLAELGYRVIALDLPGYGFTEVPAERGYHYTFANFAKTTEAFLDALEIKRFAVYIFDYGAPTGLRVALDRPNDITAIITQNGNAYTEGFGEEFWAPIKKYWESGSVEDRDALRPFLTLDVTKGQYVNGSPHPSLIQPETYYLDQALMDRPGNKEVQLDMLYDYRTNVPLYTKFHEYFRSSGVPILAVWGKNDTIFIPPGAEAFRRDAKHFELHFLDAGHFALETNEIEMADLINKFLKRVA</sequence>
<protein>
    <submittedName>
        <fullName evidence="1">Alpha/Beta hydrolase protein</fullName>
    </submittedName>
</protein>
<accession>A0ACC0D7E1</accession>
<dbReference type="EMBL" id="MU394300">
    <property type="protein sequence ID" value="KAI6088556.1"/>
    <property type="molecule type" value="Genomic_DNA"/>
</dbReference>
<proteinExistence type="predicted"/>
<keyword evidence="1" id="KW-0378">Hydrolase</keyword>
<comment type="caution">
    <text evidence="1">The sequence shown here is derived from an EMBL/GenBank/DDBJ whole genome shotgun (WGS) entry which is preliminary data.</text>
</comment>